<reference evidence="8 9" key="2">
    <citation type="submission" date="2015-10" db="EMBL/GenBank/DDBJ databases">
        <title>Draft Genome Sequence of Prosthecomicrobium hirschii ATCC 27832.</title>
        <authorList>
            <person name="Daniel J."/>
            <person name="Givan S.A."/>
            <person name="Brun Y.V."/>
            <person name="Brown P.J."/>
        </authorList>
    </citation>
    <scope>NUCLEOTIDE SEQUENCE [LARGE SCALE GENOMIC DNA]</scope>
    <source>
        <strain evidence="8 9">16</strain>
    </source>
</reference>
<dbReference type="InterPro" id="IPR011250">
    <property type="entry name" value="OMP/PagP_B-barrel"/>
</dbReference>
<keyword evidence="2 6" id="KW-0732">Signal</keyword>
<dbReference type="Pfam" id="PF13505">
    <property type="entry name" value="OMP_b-brl"/>
    <property type="match status" value="1"/>
</dbReference>
<evidence type="ECO:0000256" key="4">
    <source>
        <dbReference type="ARBA" id="ARBA00023237"/>
    </source>
</evidence>
<comment type="subcellular location">
    <subcellularLocation>
        <location evidence="1">Cell outer membrane</location>
    </subcellularLocation>
</comment>
<accession>A0A0P6W5I8</accession>
<gene>
    <name evidence="8" type="ORF">ABB55_21395</name>
</gene>
<reference evidence="8 9" key="1">
    <citation type="submission" date="2015-09" db="EMBL/GenBank/DDBJ databases">
        <authorList>
            <person name="Jackson K.R."/>
            <person name="Lunt B.L."/>
            <person name="Fisher J.N.B."/>
            <person name="Gardner A.V."/>
            <person name="Bailey M.E."/>
            <person name="Deus L.M."/>
            <person name="Earl A.S."/>
            <person name="Gibby P.D."/>
            <person name="Hartmann K.A."/>
            <person name="Liu J.E."/>
            <person name="Manci A.M."/>
            <person name="Nielsen D.A."/>
            <person name="Solomon M.B."/>
            <person name="Breakwell D.P."/>
            <person name="Burnett S.H."/>
            <person name="Grose J.H."/>
        </authorList>
    </citation>
    <scope>NUCLEOTIDE SEQUENCE [LARGE SCALE GENOMIC DNA]</scope>
    <source>
        <strain evidence="8 9">16</strain>
    </source>
</reference>
<proteinExistence type="inferred from homology"/>
<dbReference type="EMBL" id="LJYW01000001">
    <property type="protein sequence ID" value="KPL54455.1"/>
    <property type="molecule type" value="Genomic_DNA"/>
</dbReference>
<dbReference type="STRING" id="665126.ABB55_21395"/>
<sequence length="228" mass="23052">MSRVSFVALMAAVAVLSATAAEAADIYGGSAPPPVQPYGGSAYLPSSPSNWNGAYLGAQGGMAWGSARNKVKGVSTRSADTSGGNVGLYGGVNANVGANFVVGAEADINYSGENGTSVNGGKAYRAGSDWNGTVRGRVGVAFDRIMPYATGGIAFVDNGVRGNGSSSSSTEVGMALGAGVEGKITDRVSAKLEYMYLGTPDGSHNLGKQKVESDQSSNILRLGAAYKF</sequence>
<evidence type="ECO:0000313" key="9">
    <source>
        <dbReference type="Proteomes" id="UP000048984"/>
    </source>
</evidence>
<dbReference type="PANTHER" id="PTHR34001:SF3">
    <property type="entry name" value="BLL7405 PROTEIN"/>
    <property type="match status" value="1"/>
</dbReference>
<evidence type="ECO:0000256" key="2">
    <source>
        <dbReference type="ARBA" id="ARBA00022729"/>
    </source>
</evidence>
<feature type="domain" description="Outer membrane protein beta-barrel" evidence="7">
    <location>
        <begin position="25"/>
        <end position="228"/>
    </location>
</feature>
<evidence type="ECO:0000256" key="3">
    <source>
        <dbReference type="ARBA" id="ARBA00023136"/>
    </source>
</evidence>
<evidence type="ECO:0000256" key="5">
    <source>
        <dbReference type="ARBA" id="ARBA00038306"/>
    </source>
</evidence>
<feature type="signal peptide" evidence="6">
    <location>
        <begin position="1"/>
        <end position="23"/>
    </location>
</feature>
<name>A0A0P6W5I8_9HYPH</name>
<comment type="caution">
    <text evidence="8">The sequence shown here is derived from an EMBL/GenBank/DDBJ whole genome shotgun (WGS) entry which is preliminary data.</text>
</comment>
<dbReference type="PANTHER" id="PTHR34001">
    <property type="entry name" value="BLL7405 PROTEIN"/>
    <property type="match status" value="1"/>
</dbReference>
<protein>
    <recommendedName>
        <fullName evidence="7">Outer membrane protein beta-barrel domain-containing protein</fullName>
    </recommendedName>
</protein>
<keyword evidence="9" id="KW-1185">Reference proteome</keyword>
<dbReference type="GO" id="GO:0009279">
    <property type="term" value="C:cell outer membrane"/>
    <property type="evidence" value="ECO:0007669"/>
    <property type="project" value="UniProtKB-SubCell"/>
</dbReference>
<dbReference type="AlphaFoldDB" id="A0A0P6W5I8"/>
<dbReference type="RefSeq" id="WP_054360622.1">
    <property type="nucleotide sequence ID" value="NZ_LJYW01000001.1"/>
</dbReference>
<evidence type="ECO:0000256" key="1">
    <source>
        <dbReference type="ARBA" id="ARBA00004442"/>
    </source>
</evidence>
<keyword evidence="4" id="KW-0998">Cell outer membrane</keyword>
<dbReference type="InterPro" id="IPR027385">
    <property type="entry name" value="Beta-barrel_OMP"/>
</dbReference>
<evidence type="ECO:0000256" key="6">
    <source>
        <dbReference type="SAM" id="SignalP"/>
    </source>
</evidence>
<dbReference type="SUPFAM" id="SSF56925">
    <property type="entry name" value="OMPA-like"/>
    <property type="match status" value="1"/>
</dbReference>
<organism evidence="8 9">
    <name type="scientific">Prosthecodimorpha hirschii</name>
    <dbReference type="NCBI Taxonomy" id="665126"/>
    <lineage>
        <taxon>Bacteria</taxon>
        <taxon>Pseudomonadati</taxon>
        <taxon>Pseudomonadota</taxon>
        <taxon>Alphaproteobacteria</taxon>
        <taxon>Hyphomicrobiales</taxon>
        <taxon>Ancalomicrobiaceae</taxon>
        <taxon>Prosthecodimorpha</taxon>
    </lineage>
</organism>
<comment type="similarity">
    <text evidence="5">Belongs to the Omp25/RopB family.</text>
</comment>
<dbReference type="Proteomes" id="UP000048984">
    <property type="component" value="Unassembled WGS sequence"/>
</dbReference>
<dbReference type="InterPro" id="IPR051692">
    <property type="entry name" value="OMP-like"/>
</dbReference>
<keyword evidence="3" id="KW-0472">Membrane</keyword>
<evidence type="ECO:0000259" key="7">
    <source>
        <dbReference type="Pfam" id="PF13505"/>
    </source>
</evidence>
<dbReference type="Gene3D" id="2.40.160.20">
    <property type="match status" value="1"/>
</dbReference>
<evidence type="ECO:0000313" key="8">
    <source>
        <dbReference type="EMBL" id="KPL54455.1"/>
    </source>
</evidence>
<feature type="chain" id="PRO_5006132114" description="Outer membrane protein beta-barrel domain-containing protein" evidence="6">
    <location>
        <begin position="24"/>
        <end position="228"/>
    </location>
</feature>